<dbReference type="InterPro" id="IPR001841">
    <property type="entry name" value="Znf_RING"/>
</dbReference>
<name>A0AAV7JTN8_9METZ</name>
<keyword evidence="3" id="KW-0862">Zinc</keyword>
<evidence type="ECO:0000259" key="6">
    <source>
        <dbReference type="PROSITE" id="PS50089"/>
    </source>
</evidence>
<comment type="caution">
    <text evidence="7">The sequence shown here is derived from an EMBL/GenBank/DDBJ whole genome shotgun (WGS) entry which is preliminary data.</text>
</comment>
<gene>
    <name evidence="7" type="ORF">LOD99_7289</name>
</gene>
<dbReference type="InterPro" id="IPR017907">
    <property type="entry name" value="Znf_RING_CS"/>
</dbReference>
<evidence type="ECO:0000256" key="3">
    <source>
        <dbReference type="ARBA" id="ARBA00022833"/>
    </source>
</evidence>
<feature type="region of interest" description="Disordered" evidence="5">
    <location>
        <begin position="293"/>
        <end position="323"/>
    </location>
</feature>
<feature type="domain" description="RING-type" evidence="6">
    <location>
        <begin position="11"/>
        <end position="74"/>
    </location>
</feature>
<reference evidence="7 8" key="1">
    <citation type="journal article" date="2023" name="BMC Biol.">
        <title>The compact genome of the sponge Oopsacas minuta (Hexactinellida) is lacking key metazoan core genes.</title>
        <authorList>
            <person name="Santini S."/>
            <person name="Schenkelaars Q."/>
            <person name="Jourda C."/>
            <person name="Duchesne M."/>
            <person name="Belahbib H."/>
            <person name="Rocher C."/>
            <person name="Selva M."/>
            <person name="Riesgo A."/>
            <person name="Vervoort M."/>
            <person name="Leys S.P."/>
            <person name="Kodjabachian L."/>
            <person name="Le Bivic A."/>
            <person name="Borchiellini C."/>
            <person name="Claverie J.M."/>
            <person name="Renard E."/>
        </authorList>
    </citation>
    <scope>NUCLEOTIDE SEQUENCE [LARGE SCALE GENOMIC DNA]</scope>
    <source>
        <strain evidence="7">SPO-2</strain>
    </source>
</reference>
<organism evidence="7 8">
    <name type="scientific">Oopsacas minuta</name>
    <dbReference type="NCBI Taxonomy" id="111878"/>
    <lineage>
        <taxon>Eukaryota</taxon>
        <taxon>Metazoa</taxon>
        <taxon>Porifera</taxon>
        <taxon>Hexactinellida</taxon>
        <taxon>Hexasterophora</taxon>
        <taxon>Lyssacinosida</taxon>
        <taxon>Leucopsacidae</taxon>
        <taxon>Oopsacas</taxon>
    </lineage>
</organism>
<dbReference type="PROSITE" id="PS00518">
    <property type="entry name" value="ZF_RING_1"/>
    <property type="match status" value="1"/>
</dbReference>
<evidence type="ECO:0000256" key="1">
    <source>
        <dbReference type="ARBA" id="ARBA00022723"/>
    </source>
</evidence>
<dbReference type="Proteomes" id="UP001165289">
    <property type="component" value="Unassembled WGS sequence"/>
</dbReference>
<keyword evidence="1" id="KW-0479">Metal-binding</keyword>
<keyword evidence="2 4" id="KW-0863">Zinc-finger</keyword>
<dbReference type="PROSITE" id="PS50089">
    <property type="entry name" value="ZF_RING_2"/>
    <property type="match status" value="1"/>
</dbReference>
<dbReference type="Gene3D" id="3.30.40.10">
    <property type="entry name" value="Zinc/RING finger domain, C3HC4 (zinc finger)"/>
    <property type="match status" value="1"/>
</dbReference>
<dbReference type="InterPro" id="IPR013083">
    <property type="entry name" value="Znf_RING/FYVE/PHD"/>
</dbReference>
<evidence type="ECO:0000313" key="7">
    <source>
        <dbReference type="EMBL" id="KAI6652274.1"/>
    </source>
</evidence>
<feature type="region of interest" description="Disordered" evidence="5">
    <location>
        <begin position="338"/>
        <end position="408"/>
    </location>
</feature>
<feature type="compositionally biased region" description="Low complexity" evidence="5">
    <location>
        <begin position="338"/>
        <end position="357"/>
    </location>
</feature>
<feature type="compositionally biased region" description="Polar residues" evidence="5">
    <location>
        <begin position="392"/>
        <end position="408"/>
    </location>
</feature>
<evidence type="ECO:0000256" key="2">
    <source>
        <dbReference type="ARBA" id="ARBA00022771"/>
    </source>
</evidence>
<accession>A0AAV7JTN8</accession>
<dbReference type="GO" id="GO:0008270">
    <property type="term" value="F:zinc ion binding"/>
    <property type="evidence" value="ECO:0007669"/>
    <property type="project" value="UniProtKB-KW"/>
</dbReference>
<protein>
    <recommendedName>
        <fullName evidence="6">RING-type domain-containing protein</fullName>
    </recommendedName>
</protein>
<evidence type="ECO:0000256" key="4">
    <source>
        <dbReference type="PROSITE-ProRule" id="PRU00175"/>
    </source>
</evidence>
<proteinExistence type="predicted"/>
<sequence>MARPAHNPYKCIECFQPFHPHMRNTYPRILECGHNMCTGCLIPILSDLTRLNSTAIGRPPSASNSSNLTCKLCSGKSRIDNNSIDRFLINDKLLRYLEKYHVQLGCQHTDLPPEKYCNVCNLGFCSPCMTTHNQMHQATSIETKLEGLYRKLNHDLKDLKLLTYTGSKEIDNHYQLLSQSLENEYNSAVERFNKKSVRVKNRFDCQINTILTQKDRLNQQRRTTEGRNSSSLTKSIMDSDSLIYRLQQQSNRTDIESLKAIVKSFEDLRVRKVSIHPLRSIYSANARIDELSIQTHDPIDDDRPSTADYGTHRIPNSPDVSRQYPVYNIDDIFSSRQPLLSPNNHPLLPPISSSQQPTRSSHNSIPPFLPPSFNPSVKPPMSPRGSPLHRGSQPNSPLRTVTHYNRNS</sequence>
<feature type="compositionally biased region" description="Pro residues" evidence="5">
    <location>
        <begin position="367"/>
        <end position="382"/>
    </location>
</feature>
<dbReference type="EMBL" id="JAKMXF010000299">
    <property type="protein sequence ID" value="KAI6652274.1"/>
    <property type="molecule type" value="Genomic_DNA"/>
</dbReference>
<evidence type="ECO:0000256" key="5">
    <source>
        <dbReference type="SAM" id="MobiDB-lite"/>
    </source>
</evidence>
<evidence type="ECO:0000313" key="8">
    <source>
        <dbReference type="Proteomes" id="UP001165289"/>
    </source>
</evidence>
<dbReference type="AlphaFoldDB" id="A0AAV7JTN8"/>
<keyword evidence="8" id="KW-1185">Reference proteome</keyword>